<comment type="catalytic activity">
    <reaction evidence="1">
        <text>AMP + diphosphate = 5-phospho-alpha-D-ribose 1-diphosphate + adenine</text>
        <dbReference type="Rhea" id="RHEA:16609"/>
        <dbReference type="ChEBI" id="CHEBI:16708"/>
        <dbReference type="ChEBI" id="CHEBI:33019"/>
        <dbReference type="ChEBI" id="CHEBI:58017"/>
        <dbReference type="ChEBI" id="CHEBI:456215"/>
        <dbReference type="EC" id="2.4.2.7"/>
    </reaction>
</comment>
<comment type="similarity">
    <text evidence="4">Belongs to the purine/pyrimidine phosphoribosyltransferase family.</text>
</comment>
<keyword evidence="8" id="KW-0808">Transferase</keyword>
<comment type="caution">
    <text evidence="12">The sequence shown here is derived from an EMBL/GenBank/DDBJ whole genome shotgun (WGS) entry which is preliminary data.</text>
</comment>
<evidence type="ECO:0000313" key="13">
    <source>
        <dbReference type="Proteomes" id="UP000811619"/>
    </source>
</evidence>
<keyword evidence="6" id="KW-0963">Cytoplasm</keyword>
<gene>
    <name evidence="12" type="ORF">E4U42_000306</name>
</gene>
<dbReference type="GO" id="GO:0016208">
    <property type="term" value="F:AMP binding"/>
    <property type="evidence" value="ECO:0007669"/>
    <property type="project" value="TreeGrafter"/>
</dbReference>
<evidence type="ECO:0000256" key="7">
    <source>
        <dbReference type="ARBA" id="ARBA00022676"/>
    </source>
</evidence>
<dbReference type="EMBL" id="SRPY01001067">
    <property type="protein sequence ID" value="KAG5914784.1"/>
    <property type="molecule type" value="Genomic_DNA"/>
</dbReference>
<reference evidence="12" key="1">
    <citation type="journal article" date="2020" name="bioRxiv">
        <title>Whole genome comparisons of ergot fungi reveals the divergence and evolution of species within the genus Claviceps are the result of varying mechanisms driving genome evolution and host range expansion.</title>
        <authorList>
            <person name="Wyka S.A."/>
            <person name="Mondo S.J."/>
            <person name="Liu M."/>
            <person name="Dettman J."/>
            <person name="Nalam V."/>
            <person name="Broders K.D."/>
        </authorList>
    </citation>
    <scope>NUCLEOTIDE SEQUENCE</scope>
    <source>
        <strain evidence="12">CCC 489</strain>
    </source>
</reference>
<sequence>MATINSLKEAVRRTVSAAETAAAASQRLIILVTGECGAGKDYCADIWVSAFASGAGKRLAARVVSVSDETKREYAAATGARLDRLLKDRRYKEQHRAALTKFFDAQLRQRPRLREEHFQKVVAENTECDVLFITGLRDEAPVAVLSHLVPASRLLEVRVQAGRQTRQARRGVGVGVDVDGRRADDGDNRSNPSEGAPDWSPSLIFTNESAGSEAARQFAQRHLLPFCHDDLERLAGMVHQIRDFPRSGILFRYVLGIAQQPDGLGLCTALLQAHFTGDWHKVDVVASCEFGGVVYAAALAARIGVSLALVRKAGKLPPPTVSVTTCPSNISSRASFGPGEEKRFEMSRSAVPTDASVVVVDDVLSSGTTLCAVLQLLKEAGVGAEKIRVMVVAEFPLHGGRETLRRRGFGRVKIESLLVLEGP</sequence>
<evidence type="ECO:0000256" key="1">
    <source>
        <dbReference type="ARBA" id="ARBA00000868"/>
    </source>
</evidence>
<dbReference type="GO" id="GO:0006166">
    <property type="term" value="P:purine ribonucleoside salvage"/>
    <property type="evidence" value="ECO:0007669"/>
    <property type="project" value="UniProtKB-KW"/>
</dbReference>
<dbReference type="CDD" id="cd06223">
    <property type="entry name" value="PRTases_typeI"/>
    <property type="match status" value="1"/>
</dbReference>
<evidence type="ECO:0000313" key="12">
    <source>
        <dbReference type="EMBL" id="KAG5914784.1"/>
    </source>
</evidence>
<dbReference type="GO" id="GO:0006695">
    <property type="term" value="P:cholesterol biosynthetic process"/>
    <property type="evidence" value="ECO:0007669"/>
    <property type="project" value="InterPro"/>
</dbReference>
<evidence type="ECO:0000256" key="4">
    <source>
        <dbReference type="ARBA" id="ARBA00008391"/>
    </source>
</evidence>
<dbReference type="InterPro" id="IPR000836">
    <property type="entry name" value="PRTase_dom"/>
</dbReference>
<dbReference type="GO" id="GO:0002055">
    <property type="term" value="F:adenine binding"/>
    <property type="evidence" value="ECO:0007669"/>
    <property type="project" value="TreeGrafter"/>
</dbReference>
<accession>A0A8K0NHX0</accession>
<keyword evidence="13" id="KW-1185">Reference proteome</keyword>
<feature type="region of interest" description="Disordered" evidence="10">
    <location>
        <begin position="170"/>
        <end position="202"/>
    </location>
</feature>
<comment type="pathway">
    <text evidence="3">Purine metabolism; AMP biosynthesis via salvage pathway; AMP from adenine: step 1/1.</text>
</comment>
<evidence type="ECO:0000256" key="5">
    <source>
        <dbReference type="ARBA" id="ARBA00011893"/>
    </source>
</evidence>
<evidence type="ECO:0000259" key="11">
    <source>
        <dbReference type="Pfam" id="PF00156"/>
    </source>
</evidence>
<proteinExistence type="inferred from homology"/>
<dbReference type="GO" id="GO:0006168">
    <property type="term" value="P:adenine salvage"/>
    <property type="evidence" value="ECO:0007669"/>
    <property type="project" value="TreeGrafter"/>
</dbReference>
<dbReference type="GO" id="GO:0019287">
    <property type="term" value="P:isopentenyl diphosphate biosynthetic process, mevalonate pathway"/>
    <property type="evidence" value="ECO:0007669"/>
    <property type="project" value="UniProtKB-UniPathway"/>
</dbReference>
<dbReference type="GO" id="GO:0044209">
    <property type="term" value="P:AMP salvage"/>
    <property type="evidence" value="ECO:0007669"/>
    <property type="project" value="TreeGrafter"/>
</dbReference>
<dbReference type="GO" id="GO:0005737">
    <property type="term" value="C:cytoplasm"/>
    <property type="evidence" value="ECO:0007669"/>
    <property type="project" value="UniProtKB-SubCell"/>
</dbReference>
<dbReference type="Pfam" id="PF04275">
    <property type="entry name" value="P-mevalo_kinase"/>
    <property type="match status" value="1"/>
</dbReference>
<dbReference type="SUPFAM" id="SSF53271">
    <property type="entry name" value="PRTase-like"/>
    <property type="match status" value="1"/>
</dbReference>
<feature type="compositionally biased region" description="Basic and acidic residues" evidence="10">
    <location>
        <begin position="178"/>
        <end position="188"/>
    </location>
</feature>
<dbReference type="EC" id="2.4.2.7" evidence="5"/>
<dbReference type="GO" id="GO:0004631">
    <property type="term" value="F:phosphomevalonate kinase activity"/>
    <property type="evidence" value="ECO:0007669"/>
    <property type="project" value="InterPro"/>
</dbReference>
<dbReference type="InterPro" id="IPR027417">
    <property type="entry name" value="P-loop_NTPase"/>
</dbReference>
<name>A0A8K0NHX0_9HYPO</name>
<dbReference type="Proteomes" id="UP000811619">
    <property type="component" value="Unassembled WGS sequence"/>
</dbReference>
<dbReference type="PANTHER" id="PTHR32315:SF3">
    <property type="entry name" value="ADENINE PHOSPHORIBOSYLTRANSFERASE"/>
    <property type="match status" value="1"/>
</dbReference>
<dbReference type="UniPathway" id="UPA00057">
    <property type="reaction ID" value="UER00099"/>
</dbReference>
<dbReference type="PANTHER" id="PTHR32315">
    <property type="entry name" value="ADENINE PHOSPHORIBOSYLTRANSFERASE"/>
    <property type="match status" value="1"/>
</dbReference>
<dbReference type="InterPro" id="IPR050054">
    <property type="entry name" value="UPRTase/APRTase"/>
</dbReference>
<dbReference type="OrthoDB" id="363185at2759"/>
<evidence type="ECO:0000256" key="9">
    <source>
        <dbReference type="ARBA" id="ARBA00022726"/>
    </source>
</evidence>
<dbReference type="InterPro" id="IPR005919">
    <property type="entry name" value="Pmev_kin_anim"/>
</dbReference>
<protein>
    <recommendedName>
        <fullName evidence="5">adenine phosphoribosyltransferase</fullName>
        <ecNumber evidence="5">2.4.2.7</ecNumber>
    </recommendedName>
</protein>
<dbReference type="Gene3D" id="3.40.50.300">
    <property type="entry name" value="P-loop containing nucleotide triphosphate hydrolases"/>
    <property type="match status" value="1"/>
</dbReference>
<evidence type="ECO:0000256" key="6">
    <source>
        <dbReference type="ARBA" id="ARBA00022490"/>
    </source>
</evidence>
<dbReference type="AlphaFoldDB" id="A0A8K0NHX0"/>
<keyword evidence="9" id="KW-0660">Purine salvage</keyword>
<evidence type="ECO:0000256" key="2">
    <source>
        <dbReference type="ARBA" id="ARBA00004496"/>
    </source>
</evidence>
<evidence type="ECO:0000256" key="3">
    <source>
        <dbReference type="ARBA" id="ARBA00004659"/>
    </source>
</evidence>
<evidence type="ECO:0000256" key="10">
    <source>
        <dbReference type="SAM" id="MobiDB-lite"/>
    </source>
</evidence>
<dbReference type="GO" id="GO:0003999">
    <property type="term" value="F:adenine phosphoribosyltransferase activity"/>
    <property type="evidence" value="ECO:0007669"/>
    <property type="project" value="UniProtKB-EC"/>
</dbReference>
<dbReference type="Gene3D" id="3.40.50.2020">
    <property type="match status" value="1"/>
</dbReference>
<keyword evidence="7" id="KW-0328">Glycosyltransferase</keyword>
<comment type="subcellular location">
    <subcellularLocation>
        <location evidence="2">Cytoplasm</location>
    </subcellularLocation>
</comment>
<evidence type="ECO:0000256" key="8">
    <source>
        <dbReference type="ARBA" id="ARBA00022679"/>
    </source>
</evidence>
<dbReference type="InterPro" id="IPR029057">
    <property type="entry name" value="PRTase-like"/>
</dbReference>
<dbReference type="Pfam" id="PF00156">
    <property type="entry name" value="Pribosyltran"/>
    <property type="match status" value="1"/>
</dbReference>
<organism evidence="12 13">
    <name type="scientific">Claviceps africana</name>
    <dbReference type="NCBI Taxonomy" id="83212"/>
    <lineage>
        <taxon>Eukaryota</taxon>
        <taxon>Fungi</taxon>
        <taxon>Dikarya</taxon>
        <taxon>Ascomycota</taxon>
        <taxon>Pezizomycotina</taxon>
        <taxon>Sordariomycetes</taxon>
        <taxon>Hypocreomycetidae</taxon>
        <taxon>Hypocreales</taxon>
        <taxon>Clavicipitaceae</taxon>
        <taxon>Claviceps</taxon>
    </lineage>
</organism>
<feature type="domain" description="Phosphoribosyltransferase" evidence="11">
    <location>
        <begin position="258"/>
        <end position="393"/>
    </location>
</feature>